<dbReference type="AlphaFoldDB" id="A0A1F7XUS6"/>
<protein>
    <submittedName>
        <fullName evidence="1">Uncharacterized protein</fullName>
    </submittedName>
</protein>
<accession>A0A1F7XUS6</accession>
<comment type="caution">
    <text evidence="1">The sequence shown here is derived from an EMBL/GenBank/DDBJ whole genome shotgun (WGS) entry which is preliminary data.</text>
</comment>
<evidence type="ECO:0000313" key="1">
    <source>
        <dbReference type="EMBL" id="OGM18015.1"/>
    </source>
</evidence>
<organism evidence="1 2">
    <name type="scientific">Candidatus Woesebacteria bacterium RIFCSPHIGHO2_01_FULL_37_10</name>
    <dbReference type="NCBI Taxonomy" id="1802489"/>
    <lineage>
        <taxon>Bacteria</taxon>
        <taxon>Candidatus Woeseibacteriota</taxon>
    </lineage>
</organism>
<gene>
    <name evidence="1" type="ORF">A2685_00960</name>
</gene>
<sequence>MKNIKKGVINLSLLGERLNSAIGNFKKIVSGVEVVNSPAGVARFERGRTFFKGEIDGVPILVDVREGQFEITVRRPTGEKFDDGTEITERPVRVNGHRSWGDIPARLTDTTYF</sequence>
<proteinExistence type="predicted"/>
<reference evidence="1 2" key="1">
    <citation type="journal article" date="2016" name="Nat. Commun.">
        <title>Thousands of microbial genomes shed light on interconnected biogeochemical processes in an aquifer system.</title>
        <authorList>
            <person name="Anantharaman K."/>
            <person name="Brown C.T."/>
            <person name="Hug L.A."/>
            <person name="Sharon I."/>
            <person name="Castelle C.J."/>
            <person name="Probst A.J."/>
            <person name="Thomas B.C."/>
            <person name="Singh A."/>
            <person name="Wilkins M.J."/>
            <person name="Karaoz U."/>
            <person name="Brodie E.L."/>
            <person name="Williams K.H."/>
            <person name="Hubbard S.S."/>
            <person name="Banfield J.F."/>
        </authorList>
    </citation>
    <scope>NUCLEOTIDE SEQUENCE [LARGE SCALE GENOMIC DNA]</scope>
</reference>
<dbReference type="Proteomes" id="UP000178446">
    <property type="component" value="Unassembled WGS sequence"/>
</dbReference>
<evidence type="ECO:0000313" key="2">
    <source>
        <dbReference type="Proteomes" id="UP000178446"/>
    </source>
</evidence>
<name>A0A1F7XUS6_9BACT</name>
<dbReference type="EMBL" id="MGGB01000061">
    <property type="protein sequence ID" value="OGM18015.1"/>
    <property type="molecule type" value="Genomic_DNA"/>
</dbReference>